<sequence>MQNNNTAISQLIEAGKWVSQKEWIPATGGNFSARTDSGFVITASGQDKGKLTNEHFLQLDLQGKPLAGTKKRSAETQLHLSLYQLIPEAQCVLHTHSVAATVLSQITKSHKLDLTGYEMQKALTGFTSHLETLSIPIFNNDQDIDHLSLLVSDHHLHTPIEHGVLIRGHGLYAVGRNIDEVRRHLEVLEFLFSCELERLKITGIQASNNK</sequence>
<dbReference type="PATRIC" id="fig|1315283.4.peg.3039"/>
<dbReference type="Gene3D" id="3.40.225.10">
    <property type="entry name" value="Class II aldolase/adducin N-terminal domain"/>
    <property type="match status" value="1"/>
</dbReference>
<dbReference type="AlphaFoldDB" id="A0A0U2X363"/>
<dbReference type="PANTHER" id="PTHR10640">
    <property type="entry name" value="METHYLTHIORIBULOSE-1-PHOSPHATE DEHYDRATASE"/>
    <property type="match status" value="1"/>
</dbReference>
<dbReference type="GO" id="GO:0008270">
    <property type="term" value="F:zinc ion binding"/>
    <property type="evidence" value="ECO:0007669"/>
    <property type="project" value="UniProtKB-UniRule"/>
</dbReference>
<accession>A0A0U2X363</accession>
<keyword evidence="5 6" id="KW-0456">Lyase</keyword>
<organism evidence="8">
    <name type="scientific">Pseudoalteromonas translucida KMM 520</name>
    <dbReference type="NCBI Taxonomy" id="1315283"/>
    <lineage>
        <taxon>Bacteria</taxon>
        <taxon>Pseudomonadati</taxon>
        <taxon>Pseudomonadota</taxon>
        <taxon>Gammaproteobacteria</taxon>
        <taxon>Alteromonadales</taxon>
        <taxon>Pseudoalteromonadaceae</taxon>
        <taxon>Pseudoalteromonas</taxon>
    </lineage>
</organism>
<dbReference type="InterPro" id="IPR036409">
    <property type="entry name" value="Aldolase_II/adducin_N_sf"/>
</dbReference>
<dbReference type="SMART" id="SM01007">
    <property type="entry name" value="Aldolase_II"/>
    <property type="match status" value="1"/>
</dbReference>
<dbReference type="InterPro" id="IPR017714">
    <property type="entry name" value="MethylthioRu-1-P_deHdtase_MtnB"/>
</dbReference>
<evidence type="ECO:0000256" key="2">
    <source>
        <dbReference type="ARBA" id="ARBA00022723"/>
    </source>
</evidence>
<dbReference type="KEGG" id="ptn:PTRA_a3482"/>
<keyword evidence="2 6" id="KW-0479">Metal-binding</keyword>
<dbReference type="InterPro" id="IPR001303">
    <property type="entry name" value="Aldolase_II/adducin_N"/>
</dbReference>
<evidence type="ECO:0000256" key="5">
    <source>
        <dbReference type="ARBA" id="ARBA00023239"/>
    </source>
</evidence>
<reference evidence="8 9" key="1">
    <citation type="submission" date="2015-03" db="EMBL/GenBank/DDBJ databases">
        <authorList>
            <person name="Murphy D."/>
        </authorList>
    </citation>
    <scope>NUCLEOTIDE SEQUENCE [LARGE SCALE GENOMIC DNA]</scope>
    <source>
        <strain evidence="8 9">KMM 520</strain>
    </source>
</reference>
<evidence type="ECO:0000259" key="7">
    <source>
        <dbReference type="SMART" id="SM01007"/>
    </source>
</evidence>
<feature type="domain" description="Class II aldolase/adducin N-terminal" evidence="7">
    <location>
        <begin position="9"/>
        <end position="196"/>
    </location>
</feature>
<dbReference type="GO" id="GO:0005737">
    <property type="term" value="C:cytoplasm"/>
    <property type="evidence" value="ECO:0007669"/>
    <property type="project" value="UniProtKB-UniRule"/>
</dbReference>
<dbReference type="GO" id="GO:0019509">
    <property type="term" value="P:L-methionine salvage from methylthioadenosine"/>
    <property type="evidence" value="ECO:0007669"/>
    <property type="project" value="UniProtKB-UniRule"/>
</dbReference>
<dbReference type="SUPFAM" id="SSF53639">
    <property type="entry name" value="AraD/HMP-PK domain-like"/>
    <property type="match status" value="1"/>
</dbReference>
<keyword evidence="1 6" id="KW-0028">Amino-acid biosynthesis</keyword>
<name>A0A0U2X363_9GAMM</name>
<proteinExistence type="inferred from homology"/>
<dbReference type="UniPathway" id="UPA00904">
    <property type="reaction ID" value="UER00875"/>
</dbReference>
<keyword evidence="3 6" id="KW-0862">Zinc</keyword>
<gene>
    <name evidence="6 8" type="primary">mtnB</name>
    <name evidence="8" type="ORF">PTRA_a3482</name>
</gene>
<dbReference type="EMBL" id="CP011034">
    <property type="protein sequence ID" value="ALS34449.1"/>
    <property type="molecule type" value="Genomic_DNA"/>
</dbReference>
<evidence type="ECO:0000313" key="8">
    <source>
        <dbReference type="EMBL" id="ALS34449.1"/>
    </source>
</evidence>
<comment type="function">
    <text evidence="6">Catalyzes the dehydration of methylthioribulose-1-phosphate (MTRu-1-P) into 2,3-diketo-5-methylthiopentyl-1-phosphate (DK-MTP-1-P).</text>
</comment>
<dbReference type="NCBIfam" id="TIGR03328">
    <property type="entry name" value="salvage_mtnB"/>
    <property type="match status" value="1"/>
</dbReference>
<feature type="binding site" evidence="6">
    <location>
        <position position="94"/>
    </location>
    <ligand>
        <name>Zn(2+)</name>
        <dbReference type="ChEBI" id="CHEBI:29105"/>
    </ligand>
</feature>
<dbReference type="EC" id="4.2.1.109" evidence="6"/>
<comment type="pathway">
    <text evidence="6">Amino-acid biosynthesis; L-methionine biosynthesis via salvage pathway; L-methionine from S-methyl-5-thio-alpha-D-ribose 1-phosphate: step 2/6.</text>
</comment>
<dbReference type="NCBIfam" id="NF006672">
    <property type="entry name" value="PRK09220.1"/>
    <property type="match status" value="1"/>
</dbReference>
<comment type="cofactor">
    <cofactor evidence="6">
        <name>Zn(2+)</name>
        <dbReference type="ChEBI" id="CHEBI:29105"/>
    </cofactor>
    <text evidence="6">Binds 1 zinc ion per subunit.</text>
</comment>
<keyword evidence="4 6" id="KW-0486">Methionine biosynthesis</keyword>
<dbReference type="PANTHER" id="PTHR10640:SF7">
    <property type="entry name" value="METHYLTHIORIBULOSE-1-PHOSPHATE DEHYDRATASE"/>
    <property type="match status" value="1"/>
</dbReference>
<dbReference type="HAMAP" id="MF_01677">
    <property type="entry name" value="Salvage_MtnB"/>
    <property type="match status" value="1"/>
</dbReference>
<comment type="catalytic activity">
    <reaction evidence="6">
        <text>5-(methylsulfanyl)-D-ribulose 1-phosphate = 5-methylsulfanyl-2,3-dioxopentyl phosphate + H2O</text>
        <dbReference type="Rhea" id="RHEA:15549"/>
        <dbReference type="ChEBI" id="CHEBI:15377"/>
        <dbReference type="ChEBI" id="CHEBI:58548"/>
        <dbReference type="ChEBI" id="CHEBI:58828"/>
        <dbReference type="EC" id="4.2.1.109"/>
    </reaction>
</comment>
<evidence type="ECO:0000256" key="3">
    <source>
        <dbReference type="ARBA" id="ARBA00022833"/>
    </source>
</evidence>
<protein>
    <recommendedName>
        <fullName evidence="6">Methylthioribulose-1-phosphate dehydratase</fullName>
        <shortName evidence="6">MTRu-1-P dehydratase</shortName>
        <ecNumber evidence="6">4.2.1.109</ecNumber>
    </recommendedName>
</protein>
<dbReference type="GO" id="GO:0005996">
    <property type="term" value="P:monosaccharide metabolic process"/>
    <property type="evidence" value="ECO:0007669"/>
    <property type="project" value="UniProtKB-ARBA"/>
</dbReference>
<dbReference type="Pfam" id="PF00596">
    <property type="entry name" value="Aldolase_II"/>
    <property type="match status" value="1"/>
</dbReference>
<evidence type="ECO:0000256" key="1">
    <source>
        <dbReference type="ARBA" id="ARBA00022605"/>
    </source>
</evidence>
<feature type="binding site" evidence="6">
    <location>
        <position position="96"/>
    </location>
    <ligand>
        <name>Zn(2+)</name>
        <dbReference type="ChEBI" id="CHEBI:29105"/>
    </ligand>
</feature>
<comment type="similarity">
    <text evidence="6">Belongs to the aldolase class II family. MtnB subfamily.</text>
</comment>
<dbReference type="RefSeq" id="WP_058374398.1">
    <property type="nucleotide sequence ID" value="NZ_CP011034.1"/>
</dbReference>
<dbReference type="OrthoDB" id="9805559at2"/>
<dbReference type="GO" id="GO:0046570">
    <property type="term" value="F:methylthioribulose 1-phosphate dehydratase activity"/>
    <property type="evidence" value="ECO:0007669"/>
    <property type="project" value="UniProtKB-UniRule"/>
</dbReference>
<evidence type="ECO:0000313" key="9">
    <source>
        <dbReference type="Proteomes" id="UP000065261"/>
    </source>
</evidence>
<evidence type="ECO:0000256" key="4">
    <source>
        <dbReference type="ARBA" id="ARBA00023167"/>
    </source>
</evidence>
<dbReference type="Proteomes" id="UP000065261">
    <property type="component" value="Chromosome I"/>
</dbReference>
<evidence type="ECO:0000256" key="6">
    <source>
        <dbReference type="HAMAP-Rule" id="MF_01677"/>
    </source>
</evidence>